<keyword evidence="13" id="KW-1185">Reference proteome</keyword>
<organism evidence="12 13">
    <name type="scientific">Desulfomicrobium orale DSM 12838</name>
    <dbReference type="NCBI Taxonomy" id="888061"/>
    <lineage>
        <taxon>Bacteria</taxon>
        <taxon>Pseudomonadati</taxon>
        <taxon>Thermodesulfobacteriota</taxon>
        <taxon>Desulfovibrionia</taxon>
        <taxon>Desulfovibrionales</taxon>
        <taxon>Desulfomicrobiaceae</taxon>
        <taxon>Desulfomicrobium</taxon>
    </lineage>
</organism>
<feature type="transmembrane region" description="Helical" evidence="10">
    <location>
        <begin position="20"/>
        <end position="44"/>
    </location>
</feature>
<gene>
    <name evidence="12" type="ORF">AXF15_02885</name>
</gene>
<dbReference type="GO" id="GO:0043190">
    <property type="term" value="C:ATP-binding cassette (ABC) transporter complex"/>
    <property type="evidence" value="ECO:0007669"/>
    <property type="project" value="InterPro"/>
</dbReference>
<comment type="subcellular location">
    <subcellularLocation>
        <location evidence="2">Cell inner membrane</location>
        <topology evidence="2">Multi-pass membrane protein</topology>
    </subcellularLocation>
    <subcellularLocation>
        <location evidence="10">Cell membrane</location>
        <topology evidence="10">Multi-pass membrane protein</topology>
    </subcellularLocation>
</comment>
<evidence type="ECO:0000256" key="5">
    <source>
        <dbReference type="ARBA" id="ARBA00022475"/>
    </source>
</evidence>
<comment type="similarity">
    <text evidence="3">Belongs to the binding-protein-dependent transport system permease family. HisMQ subfamily.</text>
</comment>
<dbReference type="InterPro" id="IPR000515">
    <property type="entry name" value="MetI-like"/>
</dbReference>
<evidence type="ECO:0000313" key="13">
    <source>
        <dbReference type="Proteomes" id="UP000063964"/>
    </source>
</evidence>
<evidence type="ECO:0000256" key="10">
    <source>
        <dbReference type="RuleBase" id="RU363032"/>
    </source>
</evidence>
<evidence type="ECO:0000256" key="7">
    <source>
        <dbReference type="ARBA" id="ARBA00022970"/>
    </source>
</evidence>
<keyword evidence="4 10" id="KW-0813">Transport</keyword>
<evidence type="ECO:0000259" key="11">
    <source>
        <dbReference type="PROSITE" id="PS50928"/>
    </source>
</evidence>
<accession>A0A0X8JSA6</accession>
<dbReference type="AlphaFoldDB" id="A0A0X8JSA6"/>
<sequence>MLGHYLLRPDGSPGLLLQGLFTTVRLAVWSGLLALPLGTAAGLARTSRHLYLRLMAGTYVEICRNLPPLVLVFLCYYFLADQLTPLLSLQKTLSAAPEALKAAAEILIGRLDQADAFATACVTLGLYEGAYVAEIVRGAVQSVDRGQWEAGRAMGFPPLYLQMHIILPQAVRNAIPPLAGQVISTIKDSSIVSVISIQELTFQGSQLMATIYLPLEVWACVALLYFVLTFSCSLAASWLETRLRGLYTA</sequence>
<evidence type="ECO:0000256" key="9">
    <source>
        <dbReference type="ARBA" id="ARBA00023136"/>
    </source>
</evidence>
<feature type="domain" description="ABC transmembrane type-1" evidence="11">
    <location>
        <begin position="20"/>
        <end position="236"/>
    </location>
</feature>
<evidence type="ECO:0000256" key="8">
    <source>
        <dbReference type="ARBA" id="ARBA00022989"/>
    </source>
</evidence>
<proteinExistence type="inferred from homology"/>
<keyword evidence="5" id="KW-1003">Cell membrane</keyword>
<name>A0A0X8JSA6_9BACT</name>
<dbReference type="STRING" id="888061.AXF15_02885"/>
<dbReference type="PANTHER" id="PTHR30614:SF20">
    <property type="entry name" value="GLUTAMINE TRANSPORT SYSTEM PERMEASE PROTEIN GLNP"/>
    <property type="match status" value="1"/>
</dbReference>
<feature type="transmembrane region" description="Helical" evidence="10">
    <location>
        <begin position="56"/>
        <end position="79"/>
    </location>
</feature>
<keyword evidence="9 10" id="KW-0472">Membrane</keyword>
<evidence type="ECO:0000256" key="6">
    <source>
        <dbReference type="ARBA" id="ARBA00022692"/>
    </source>
</evidence>
<protein>
    <submittedName>
        <fullName evidence="12">Amino acid ABC transporter permease</fullName>
    </submittedName>
</protein>
<dbReference type="NCBIfam" id="TIGR01726">
    <property type="entry name" value="HEQRo_perm_3TM"/>
    <property type="match status" value="1"/>
</dbReference>
<dbReference type="InterPro" id="IPR010065">
    <property type="entry name" value="AA_ABC_transptr_permease_3TM"/>
</dbReference>
<keyword evidence="7" id="KW-0029">Amino-acid transport</keyword>
<dbReference type="PROSITE" id="PS50928">
    <property type="entry name" value="ABC_TM1"/>
    <property type="match status" value="1"/>
</dbReference>
<keyword evidence="6 10" id="KW-0812">Transmembrane</keyword>
<comment type="function">
    <text evidence="1">Part of the binding-protein-dependent transport system for glutamine; probably responsible for the translocation of the substrate across the membrane.</text>
</comment>
<keyword evidence="8 10" id="KW-1133">Transmembrane helix</keyword>
<evidence type="ECO:0000256" key="3">
    <source>
        <dbReference type="ARBA" id="ARBA00010072"/>
    </source>
</evidence>
<dbReference type="EMBL" id="CP014230">
    <property type="protein sequence ID" value="AMD93984.1"/>
    <property type="molecule type" value="Genomic_DNA"/>
</dbReference>
<dbReference type="InterPro" id="IPR035906">
    <property type="entry name" value="MetI-like_sf"/>
</dbReference>
<reference evidence="13" key="1">
    <citation type="submission" date="2016-02" db="EMBL/GenBank/DDBJ databases">
        <authorList>
            <person name="Holder M.E."/>
            <person name="Ajami N.J."/>
            <person name="Petrosino J.F."/>
        </authorList>
    </citation>
    <scope>NUCLEOTIDE SEQUENCE [LARGE SCALE GENOMIC DNA]</scope>
    <source>
        <strain evidence="13">DSM 12838</strain>
    </source>
</reference>
<evidence type="ECO:0000313" key="12">
    <source>
        <dbReference type="EMBL" id="AMD93984.1"/>
    </source>
</evidence>
<evidence type="ECO:0000256" key="4">
    <source>
        <dbReference type="ARBA" id="ARBA00022448"/>
    </source>
</evidence>
<dbReference type="PANTHER" id="PTHR30614">
    <property type="entry name" value="MEMBRANE COMPONENT OF AMINO ACID ABC TRANSPORTER"/>
    <property type="match status" value="1"/>
</dbReference>
<dbReference type="GO" id="GO:0006865">
    <property type="term" value="P:amino acid transport"/>
    <property type="evidence" value="ECO:0007669"/>
    <property type="project" value="UniProtKB-KW"/>
</dbReference>
<dbReference type="Gene3D" id="1.10.3720.10">
    <property type="entry name" value="MetI-like"/>
    <property type="match status" value="1"/>
</dbReference>
<dbReference type="KEGG" id="doa:AXF15_02885"/>
<dbReference type="Proteomes" id="UP000063964">
    <property type="component" value="Chromosome"/>
</dbReference>
<dbReference type="SUPFAM" id="SSF161098">
    <property type="entry name" value="MetI-like"/>
    <property type="match status" value="1"/>
</dbReference>
<evidence type="ECO:0000256" key="1">
    <source>
        <dbReference type="ARBA" id="ARBA00003159"/>
    </source>
</evidence>
<dbReference type="InterPro" id="IPR043429">
    <property type="entry name" value="ArtM/GltK/GlnP/TcyL/YhdX-like"/>
</dbReference>
<dbReference type="OrthoDB" id="5470298at2"/>
<evidence type="ECO:0000256" key="2">
    <source>
        <dbReference type="ARBA" id="ARBA00004429"/>
    </source>
</evidence>
<dbReference type="CDD" id="cd06261">
    <property type="entry name" value="TM_PBP2"/>
    <property type="match status" value="1"/>
</dbReference>
<dbReference type="GO" id="GO:0022857">
    <property type="term" value="F:transmembrane transporter activity"/>
    <property type="evidence" value="ECO:0007669"/>
    <property type="project" value="InterPro"/>
</dbReference>
<feature type="transmembrane region" description="Helical" evidence="10">
    <location>
        <begin position="215"/>
        <end position="239"/>
    </location>
</feature>
<dbReference type="Pfam" id="PF00528">
    <property type="entry name" value="BPD_transp_1"/>
    <property type="match status" value="1"/>
</dbReference>